<dbReference type="PROSITE" id="PS51257">
    <property type="entry name" value="PROKAR_LIPOPROTEIN"/>
    <property type="match status" value="1"/>
</dbReference>
<name>A0ABQ6PPT3_9BACT</name>
<sequence length="510" mass="57671">MKTQNTNLISRGLLLSITSLLFSCSEIPFADKNEPDLSSSSDRLIFESKAEFEDLISRVNHENIHSGGQDFQVKKKEFPNFLSLSQALENNLDQLSPNFRSIPAETLVDSISELVPDMSLRLFLNDKMEIELEKTIFKVTPFGTFYTRNDNYENLLKVVSHFEKESKQNARVSSGTLAGIEGGDDVYFEDTFGGGSSQTTTTPVPSENIIYQANDFLVLAPQPQYALPKGDYQKFTNYNYGAKTAVGKIFESAFGGNSDFTQNYNTTFRLRVKLYDFNYFFYRTVGLNAKLQKKGWTGIWALTNNVKAEKLVLGWDGLLLNIKVPYSMPIGYQNFPSKKVSQEILKFTNFDLPSGNLTSVRIPFLGVQPISYSTLEKMLKKILKASYSKITKEIWTEAEQYFVSASYEIKQEHVKTYRVVFPDEIKMAISRHEISGQNINELSFVIDRFYGITYKSSNGIGTFDSFSKDVIEPTLSSAKKMYDIEAASVYGASVFLGELKGIRITKELND</sequence>
<dbReference type="RefSeq" id="WP_338224674.1">
    <property type="nucleotide sequence ID" value="NZ_BTPD01000008.1"/>
</dbReference>
<evidence type="ECO:0008006" key="4">
    <source>
        <dbReference type="Google" id="ProtNLM"/>
    </source>
</evidence>
<gene>
    <name evidence="2" type="ORF">Aconfl_26030</name>
</gene>
<evidence type="ECO:0000313" key="3">
    <source>
        <dbReference type="Proteomes" id="UP001338309"/>
    </source>
</evidence>
<keyword evidence="1" id="KW-0732">Signal</keyword>
<dbReference type="Proteomes" id="UP001338309">
    <property type="component" value="Unassembled WGS sequence"/>
</dbReference>
<proteinExistence type="predicted"/>
<feature type="chain" id="PRO_5047480172" description="Thiol-activated cytolysin" evidence="1">
    <location>
        <begin position="31"/>
        <end position="510"/>
    </location>
</feature>
<reference evidence="2 3" key="1">
    <citation type="submission" date="2023-08" db="EMBL/GenBank/DDBJ databases">
        <title>Draft genome sequence of Algoriphagus confluentis.</title>
        <authorList>
            <person name="Takatani N."/>
            <person name="Hosokawa M."/>
            <person name="Sawabe T."/>
        </authorList>
    </citation>
    <scope>NUCLEOTIDE SEQUENCE [LARGE SCALE GENOMIC DNA]</scope>
    <source>
        <strain evidence="2 3">NBRC 111222</strain>
    </source>
</reference>
<evidence type="ECO:0000313" key="2">
    <source>
        <dbReference type="EMBL" id="GMQ29960.1"/>
    </source>
</evidence>
<keyword evidence="3" id="KW-1185">Reference proteome</keyword>
<comment type="caution">
    <text evidence="2">The sequence shown here is derived from an EMBL/GenBank/DDBJ whole genome shotgun (WGS) entry which is preliminary data.</text>
</comment>
<evidence type="ECO:0000256" key="1">
    <source>
        <dbReference type="SAM" id="SignalP"/>
    </source>
</evidence>
<accession>A0ABQ6PPT3</accession>
<organism evidence="2 3">
    <name type="scientific">Algoriphagus confluentis</name>
    <dbReference type="NCBI Taxonomy" id="1697556"/>
    <lineage>
        <taxon>Bacteria</taxon>
        <taxon>Pseudomonadati</taxon>
        <taxon>Bacteroidota</taxon>
        <taxon>Cytophagia</taxon>
        <taxon>Cytophagales</taxon>
        <taxon>Cyclobacteriaceae</taxon>
        <taxon>Algoriphagus</taxon>
    </lineage>
</organism>
<feature type="signal peptide" evidence="1">
    <location>
        <begin position="1"/>
        <end position="30"/>
    </location>
</feature>
<protein>
    <recommendedName>
        <fullName evidence="4">Thiol-activated cytolysin</fullName>
    </recommendedName>
</protein>
<dbReference type="EMBL" id="BTPD01000008">
    <property type="protein sequence ID" value="GMQ29960.1"/>
    <property type="molecule type" value="Genomic_DNA"/>
</dbReference>